<reference evidence="3 4" key="1">
    <citation type="submission" date="2012-11" db="EMBL/GenBank/DDBJ databases">
        <authorList>
            <person name="Huguet-Tapia J.C."/>
            <person name="Durkin A.S."/>
            <person name="Pettis G.S."/>
            <person name="Badger J.H."/>
        </authorList>
    </citation>
    <scope>NUCLEOTIDE SEQUENCE [LARGE SCALE GENOMIC DNA]</scope>
    <source>
        <strain evidence="3 4">91-03</strain>
    </source>
</reference>
<proteinExistence type="predicted"/>
<sequence length="102" mass="10864">MMAVLLPLLENAVEAVPTDGSVAVHVRRTAQGFRLSVADDTTETGLPDTIYHVGYTTKQGHDGLGLPSVRRLLALREARISHGVANGRTTFTIDLPRGAGES</sequence>
<protein>
    <submittedName>
        <fullName evidence="3">ATPase/histidine kinase/DNA gyrase B/HSP90 domain protein</fullName>
    </submittedName>
</protein>
<name>L1KYM5_9ACTN</name>
<keyword evidence="1 3" id="KW-0808">Transferase</keyword>
<dbReference type="GO" id="GO:0016301">
    <property type="term" value="F:kinase activity"/>
    <property type="evidence" value="ECO:0007669"/>
    <property type="project" value="UniProtKB-KW"/>
</dbReference>
<gene>
    <name evidence="3" type="ORF">STRIP9103_02893</name>
</gene>
<keyword evidence="1 3" id="KW-0418">Kinase</keyword>
<dbReference type="SUPFAM" id="SSF55874">
    <property type="entry name" value="ATPase domain of HSP90 chaperone/DNA topoisomerase II/histidine kinase"/>
    <property type="match status" value="1"/>
</dbReference>
<dbReference type="EMBL" id="AEJC01000271">
    <property type="protein sequence ID" value="EKX65727.1"/>
    <property type="molecule type" value="Genomic_DNA"/>
</dbReference>
<dbReference type="Proteomes" id="UP000010411">
    <property type="component" value="Unassembled WGS sequence"/>
</dbReference>
<dbReference type="PATRIC" id="fig|698759.3.peg.3629"/>
<dbReference type="InterPro" id="IPR036890">
    <property type="entry name" value="HATPase_C_sf"/>
</dbReference>
<dbReference type="AlphaFoldDB" id="L1KYM5"/>
<dbReference type="PROSITE" id="PS50109">
    <property type="entry name" value="HIS_KIN"/>
    <property type="match status" value="1"/>
</dbReference>
<organism evidence="3 4">
    <name type="scientific">Streptomyces ipomoeae 91-03</name>
    <dbReference type="NCBI Taxonomy" id="698759"/>
    <lineage>
        <taxon>Bacteria</taxon>
        <taxon>Bacillati</taxon>
        <taxon>Actinomycetota</taxon>
        <taxon>Actinomycetes</taxon>
        <taxon>Kitasatosporales</taxon>
        <taxon>Streptomycetaceae</taxon>
        <taxon>Streptomyces</taxon>
    </lineage>
</organism>
<dbReference type="Pfam" id="PF02518">
    <property type="entry name" value="HATPase_c"/>
    <property type="match status" value="1"/>
</dbReference>
<evidence type="ECO:0000256" key="1">
    <source>
        <dbReference type="ARBA" id="ARBA00022777"/>
    </source>
</evidence>
<comment type="caution">
    <text evidence="3">The sequence shown here is derived from an EMBL/GenBank/DDBJ whole genome shotgun (WGS) entry which is preliminary data.</text>
</comment>
<keyword evidence="4" id="KW-1185">Reference proteome</keyword>
<dbReference type="SMART" id="SM00387">
    <property type="entry name" value="HATPase_c"/>
    <property type="match status" value="1"/>
</dbReference>
<dbReference type="Gene3D" id="3.30.565.10">
    <property type="entry name" value="Histidine kinase-like ATPase, C-terminal domain"/>
    <property type="match status" value="1"/>
</dbReference>
<evidence type="ECO:0000313" key="3">
    <source>
        <dbReference type="EMBL" id="EKX65727.1"/>
    </source>
</evidence>
<dbReference type="InterPro" id="IPR005467">
    <property type="entry name" value="His_kinase_dom"/>
</dbReference>
<evidence type="ECO:0000313" key="4">
    <source>
        <dbReference type="Proteomes" id="UP000010411"/>
    </source>
</evidence>
<evidence type="ECO:0000259" key="2">
    <source>
        <dbReference type="PROSITE" id="PS50109"/>
    </source>
</evidence>
<dbReference type="InterPro" id="IPR003594">
    <property type="entry name" value="HATPase_dom"/>
</dbReference>
<accession>L1KYM5</accession>
<feature type="domain" description="Histidine kinase" evidence="2">
    <location>
        <begin position="1"/>
        <end position="99"/>
    </location>
</feature>